<dbReference type="SUPFAM" id="SSF89957">
    <property type="entry name" value="MTH1187/YkoF-like"/>
    <property type="match status" value="1"/>
</dbReference>
<protein>
    <recommendedName>
        <fullName evidence="2">Thiamine-binding protein domain-containing protein</fullName>
    </recommendedName>
</protein>
<dbReference type="AlphaFoldDB" id="A0A1F7RM00"/>
<dbReference type="InterPro" id="IPR051614">
    <property type="entry name" value="UPF0045_domain"/>
</dbReference>
<dbReference type="NCBIfam" id="TIGR00106">
    <property type="entry name" value="MTH1187 family thiamine-binding protein"/>
    <property type="match status" value="1"/>
</dbReference>
<dbReference type="GO" id="GO:0005829">
    <property type="term" value="C:cytosol"/>
    <property type="evidence" value="ECO:0007669"/>
    <property type="project" value="TreeGrafter"/>
</dbReference>
<name>A0A1F7RM00_9BACT</name>
<dbReference type="PANTHER" id="PTHR33777">
    <property type="entry name" value="UPF0045 PROTEIN ECM15"/>
    <property type="match status" value="1"/>
</dbReference>
<gene>
    <name evidence="3" type="ORF">A2161_04065</name>
</gene>
<proteinExistence type="inferred from homology"/>
<dbReference type="PANTHER" id="PTHR33777:SF1">
    <property type="entry name" value="UPF0045 PROTEIN ECM15"/>
    <property type="match status" value="1"/>
</dbReference>
<evidence type="ECO:0000256" key="1">
    <source>
        <dbReference type="ARBA" id="ARBA00010272"/>
    </source>
</evidence>
<organism evidence="3 4">
    <name type="scientific">Candidatus Schekmanbacteria bacterium RBG_13_48_7</name>
    <dbReference type="NCBI Taxonomy" id="1817878"/>
    <lineage>
        <taxon>Bacteria</taxon>
        <taxon>Candidatus Schekmaniibacteriota</taxon>
    </lineage>
</organism>
<dbReference type="Pfam" id="PF01910">
    <property type="entry name" value="Thiamine_BP"/>
    <property type="match status" value="1"/>
</dbReference>
<evidence type="ECO:0000313" key="4">
    <source>
        <dbReference type="Proteomes" id="UP000179266"/>
    </source>
</evidence>
<evidence type="ECO:0000313" key="3">
    <source>
        <dbReference type="EMBL" id="OGL42615.1"/>
    </source>
</evidence>
<reference evidence="3 4" key="1">
    <citation type="journal article" date="2016" name="Nat. Commun.">
        <title>Thousands of microbial genomes shed light on interconnected biogeochemical processes in an aquifer system.</title>
        <authorList>
            <person name="Anantharaman K."/>
            <person name="Brown C.T."/>
            <person name="Hug L.A."/>
            <person name="Sharon I."/>
            <person name="Castelle C.J."/>
            <person name="Probst A.J."/>
            <person name="Thomas B.C."/>
            <person name="Singh A."/>
            <person name="Wilkins M.J."/>
            <person name="Karaoz U."/>
            <person name="Brodie E.L."/>
            <person name="Williams K.H."/>
            <person name="Hubbard S.S."/>
            <person name="Banfield J.F."/>
        </authorList>
    </citation>
    <scope>NUCLEOTIDE SEQUENCE [LARGE SCALE GENOMIC DNA]</scope>
</reference>
<evidence type="ECO:0000259" key="2">
    <source>
        <dbReference type="Pfam" id="PF01910"/>
    </source>
</evidence>
<comment type="similarity">
    <text evidence="1">Belongs to the UPF0045 family.</text>
</comment>
<feature type="domain" description="Thiamine-binding protein" evidence="2">
    <location>
        <begin position="3"/>
        <end position="92"/>
    </location>
</feature>
<dbReference type="InterPro" id="IPR029756">
    <property type="entry name" value="MTH1187/YkoF-like"/>
</dbReference>
<dbReference type="Proteomes" id="UP000179266">
    <property type="component" value="Unassembled WGS sequence"/>
</dbReference>
<comment type="caution">
    <text evidence="3">The sequence shown here is derived from an EMBL/GenBank/DDBJ whole genome shotgun (WGS) entry which is preliminary data.</text>
</comment>
<dbReference type="EMBL" id="MGDD01000312">
    <property type="protein sequence ID" value="OGL42615.1"/>
    <property type="molecule type" value="Genomic_DNA"/>
</dbReference>
<accession>A0A1F7RM00</accession>
<dbReference type="InterPro" id="IPR002767">
    <property type="entry name" value="Thiamine_BP"/>
</dbReference>
<dbReference type="Gene3D" id="3.30.70.930">
    <property type="match status" value="1"/>
</dbReference>
<sequence>MLAEFSISPLDKGESLSAYVSKSLEIVVNSGLPYRLTAMGTIVEGEPEEVFDLIIKCHMNMRSLSNRVSTLIKIDDRKGKTNRLEGKIQSVEQKLGINLKK</sequence>